<dbReference type="Pfam" id="PF03641">
    <property type="entry name" value="Lysine_decarbox"/>
    <property type="match status" value="1"/>
</dbReference>
<evidence type="ECO:0000313" key="2">
    <source>
        <dbReference type="EMBL" id="MCK2213051.1"/>
    </source>
</evidence>
<gene>
    <name evidence="2" type="ORF">MF672_004455</name>
</gene>
<keyword evidence="1" id="KW-0203">Cytokinin biosynthesis</keyword>
<comment type="caution">
    <text evidence="2">The sequence shown here is derived from an EMBL/GenBank/DDBJ whole genome shotgun (WGS) entry which is preliminary data.</text>
</comment>
<dbReference type="NCBIfam" id="TIGR00730">
    <property type="entry name" value="Rossman fold protein, TIGR00730 family"/>
    <property type="match status" value="1"/>
</dbReference>
<keyword evidence="1" id="KW-0378">Hydrolase</keyword>
<protein>
    <recommendedName>
        <fullName evidence="1">Cytokinin riboside 5'-monophosphate phosphoribohydrolase</fullName>
        <ecNumber evidence="1">3.2.2.n1</ecNumber>
    </recommendedName>
</protein>
<comment type="similarity">
    <text evidence="1">Belongs to the LOG family.</text>
</comment>
<dbReference type="SUPFAM" id="SSF102405">
    <property type="entry name" value="MCP/YpsA-like"/>
    <property type="match status" value="1"/>
</dbReference>
<comment type="catalytic activity">
    <reaction evidence="1">
        <text>N(6)-(dimethylallyl)adenosine 5'-phosphate + H2O = N(6)-dimethylallyladenine + D-ribose 5-phosphate</text>
        <dbReference type="Rhea" id="RHEA:48560"/>
        <dbReference type="ChEBI" id="CHEBI:15377"/>
        <dbReference type="ChEBI" id="CHEBI:17660"/>
        <dbReference type="ChEBI" id="CHEBI:57526"/>
        <dbReference type="ChEBI" id="CHEBI:78346"/>
        <dbReference type="EC" id="3.2.2.n1"/>
    </reaction>
</comment>
<evidence type="ECO:0000256" key="1">
    <source>
        <dbReference type="RuleBase" id="RU363015"/>
    </source>
</evidence>
<dbReference type="PANTHER" id="PTHR43393">
    <property type="entry name" value="CYTOKININ RIBOSIDE 5'-MONOPHOSPHATE PHOSPHORIBOHYDROLASE"/>
    <property type="match status" value="1"/>
</dbReference>
<dbReference type="Gene3D" id="3.40.50.450">
    <property type="match status" value="1"/>
</dbReference>
<sequence length="265" mass="29016">MEQNRRERRQGQAVVRGSLVPTSTHDQRLLARQGSSDWVHMDPWRVLRIQAEFVEGFGQLAELPPAVTVFGSARTPADTPEYTMGRALGRALAEAGYAVITGGGPGVMEAANRGAREVEGAISVGLGIELPFEQRMNDYVDLGIEFRYFFVRKTMFVKYSCGFIALPGGFGTLDELFEALTLVQTHKVTSFPVVLMGSEFWGGLLDWIKGSLLGTGKIAAQDLDLITVTDDVDEAVRIIVDSDLARSRQRQEEIEAAAAHSAEPQ</sequence>
<dbReference type="EMBL" id="JAKRKC020000001">
    <property type="protein sequence ID" value="MCK2213051.1"/>
    <property type="molecule type" value="Genomic_DNA"/>
</dbReference>
<organism evidence="2 3">
    <name type="scientific">Actinomadura luzonensis</name>
    <dbReference type="NCBI Taxonomy" id="2805427"/>
    <lineage>
        <taxon>Bacteria</taxon>
        <taxon>Bacillati</taxon>
        <taxon>Actinomycetota</taxon>
        <taxon>Actinomycetes</taxon>
        <taxon>Streptosporangiales</taxon>
        <taxon>Thermomonosporaceae</taxon>
        <taxon>Actinomadura</taxon>
    </lineage>
</organism>
<comment type="catalytic activity">
    <reaction evidence="1">
        <text>9-ribosyl-trans-zeatin 5'-phosphate + H2O = trans-zeatin + D-ribose 5-phosphate</text>
        <dbReference type="Rhea" id="RHEA:48564"/>
        <dbReference type="ChEBI" id="CHEBI:15377"/>
        <dbReference type="ChEBI" id="CHEBI:16522"/>
        <dbReference type="ChEBI" id="CHEBI:78346"/>
        <dbReference type="ChEBI" id="CHEBI:87947"/>
        <dbReference type="EC" id="3.2.2.n1"/>
    </reaction>
</comment>
<dbReference type="RefSeq" id="WP_242372672.1">
    <property type="nucleotide sequence ID" value="NZ_JAKRKC020000001.1"/>
</dbReference>
<dbReference type="InterPro" id="IPR052341">
    <property type="entry name" value="LOG_family_nucleotidases"/>
</dbReference>
<proteinExistence type="inferred from homology"/>
<reference evidence="2 3" key="1">
    <citation type="submission" date="2022-04" db="EMBL/GenBank/DDBJ databases">
        <title>Genome draft of Actinomadura sp. ATCC 31491.</title>
        <authorList>
            <person name="Shi X."/>
            <person name="Du Y."/>
        </authorList>
    </citation>
    <scope>NUCLEOTIDE SEQUENCE [LARGE SCALE GENOMIC DNA]</scope>
    <source>
        <strain evidence="2 3">ATCC 31491</strain>
    </source>
</reference>
<evidence type="ECO:0000313" key="3">
    <source>
        <dbReference type="Proteomes" id="UP001317259"/>
    </source>
</evidence>
<accession>A0ABT0FL88</accession>
<keyword evidence="3" id="KW-1185">Reference proteome</keyword>
<dbReference type="InterPro" id="IPR031100">
    <property type="entry name" value="LOG_fam"/>
</dbReference>
<dbReference type="PANTHER" id="PTHR43393:SF2">
    <property type="entry name" value="CYTOKININ RIBOSIDE 5'-MONOPHOSPHATE PHOSPHORIBOHYDROLASE"/>
    <property type="match status" value="1"/>
</dbReference>
<dbReference type="InterPro" id="IPR005269">
    <property type="entry name" value="LOG"/>
</dbReference>
<name>A0ABT0FL88_9ACTN</name>
<dbReference type="EC" id="3.2.2.n1" evidence="1"/>
<dbReference type="Proteomes" id="UP001317259">
    <property type="component" value="Unassembled WGS sequence"/>
</dbReference>